<dbReference type="Gene3D" id="1.20.120.20">
    <property type="entry name" value="Apolipoprotein"/>
    <property type="match status" value="1"/>
</dbReference>
<dbReference type="Gene3D" id="1.10.287.1490">
    <property type="match status" value="1"/>
</dbReference>
<dbReference type="Proteomes" id="UP001597252">
    <property type="component" value="Unassembled WGS sequence"/>
</dbReference>
<accession>A0ABW4E6F0</accession>
<organism evidence="4 5">
    <name type="scientific">Lacticaseibacillus baoqingensis</name>
    <dbReference type="NCBI Taxonomy" id="2486013"/>
    <lineage>
        <taxon>Bacteria</taxon>
        <taxon>Bacillati</taxon>
        <taxon>Bacillota</taxon>
        <taxon>Bacilli</taxon>
        <taxon>Lactobacillales</taxon>
        <taxon>Lactobacillaceae</taxon>
        <taxon>Lacticaseibacillus</taxon>
    </lineage>
</organism>
<keyword evidence="5" id="KW-1185">Reference proteome</keyword>
<gene>
    <name evidence="4" type="ORF">ACFQ5J_05570</name>
</gene>
<evidence type="ECO:0000256" key="1">
    <source>
        <dbReference type="SAM" id="Coils"/>
    </source>
</evidence>
<dbReference type="Pfam" id="PF20155">
    <property type="entry name" value="TMP_3"/>
    <property type="match status" value="1"/>
</dbReference>
<evidence type="ECO:0000256" key="2">
    <source>
        <dbReference type="SAM" id="MobiDB-lite"/>
    </source>
</evidence>
<reference evidence="5" key="1">
    <citation type="journal article" date="2019" name="Int. J. Syst. Evol. Microbiol.">
        <title>The Global Catalogue of Microorganisms (GCM) 10K type strain sequencing project: providing services to taxonomists for standard genome sequencing and annotation.</title>
        <authorList>
            <consortium name="The Broad Institute Genomics Platform"/>
            <consortium name="The Broad Institute Genome Sequencing Center for Infectious Disease"/>
            <person name="Wu L."/>
            <person name="Ma J."/>
        </authorList>
    </citation>
    <scope>NUCLEOTIDE SEQUENCE [LARGE SCALE GENOMIC DNA]</scope>
    <source>
        <strain evidence="5">CCM 8903</strain>
    </source>
</reference>
<feature type="coiled-coil region" evidence="1">
    <location>
        <begin position="167"/>
        <end position="194"/>
    </location>
</feature>
<dbReference type="SUPFAM" id="SSF57997">
    <property type="entry name" value="Tropomyosin"/>
    <property type="match status" value="1"/>
</dbReference>
<dbReference type="NCBIfam" id="TIGR02675">
    <property type="entry name" value="tape_meas_nterm"/>
    <property type="match status" value="1"/>
</dbReference>
<dbReference type="InterPro" id="IPR023346">
    <property type="entry name" value="Lysozyme-like_dom_sf"/>
</dbReference>
<feature type="domain" description="Tape measure protein N-terminal" evidence="3">
    <location>
        <begin position="289"/>
        <end position="474"/>
    </location>
</feature>
<dbReference type="InterPro" id="IPR013491">
    <property type="entry name" value="Tape_meas_N"/>
</dbReference>
<dbReference type="SUPFAM" id="SSF53955">
    <property type="entry name" value="Lysozyme-like"/>
    <property type="match status" value="1"/>
</dbReference>
<keyword evidence="1" id="KW-0175">Coiled coil</keyword>
<dbReference type="EMBL" id="JBHTON010000014">
    <property type="protein sequence ID" value="MFD1484693.1"/>
    <property type="molecule type" value="Genomic_DNA"/>
</dbReference>
<evidence type="ECO:0000259" key="3">
    <source>
        <dbReference type="Pfam" id="PF20155"/>
    </source>
</evidence>
<proteinExistence type="predicted"/>
<protein>
    <submittedName>
        <fullName evidence="4">Tape measure protein</fullName>
    </submittedName>
</protein>
<evidence type="ECO:0000313" key="5">
    <source>
        <dbReference type="Proteomes" id="UP001597252"/>
    </source>
</evidence>
<dbReference type="CDD" id="cd13402">
    <property type="entry name" value="LT_TF-like"/>
    <property type="match status" value="1"/>
</dbReference>
<dbReference type="RefSeq" id="WP_125753655.1">
    <property type="nucleotide sequence ID" value="NZ_JBHTON010000014.1"/>
</dbReference>
<feature type="region of interest" description="Disordered" evidence="2">
    <location>
        <begin position="1116"/>
        <end position="1139"/>
    </location>
</feature>
<sequence length="1305" mass="137809">MIKVAQQINATMSTKIALDLLSASESVKSLTAVVRSSQNAWKAQEAEMKSAGDAVGAAKAKYEGLSKSIESQQAKIDALKSKQSELKGNTSETAQQFLKYQQQIDGATKQLASMQAQQDRAKQAMDYQKSGLAGLQQEYTAAARANQAYVTRLEAEGKQQDANKAKMEGYKSSITNLNEQLSKQSAELDKIASASGKDSAAWRTQKTRVDETATSLAKAKSSMTGLQTEMDKANPSMFSRVKSAIEGTNKQAEKTPSLFKKIVAGGLVTNAISNGFSSLTSVMKTTISSGLDLAEAGEKSAAAWSAMGKSASDVKSLGSQVSDLTTKSGLAISTIGGMQKTIDTMTHGNTQMTENITAGVTAIGTASRMSGDQISALSKSMTRVVASGSLTSTALARMEKQAPALGAQLAKAAGVSQDAFAKMVADGKVSSTDFMNLVSKAGKDSGEVYKEFGKTAEGAKAQLAAGWDQLKKKMTTPLLDVKNTGMESLSSILTSPVVQNAATSLGKGLAYIANMAKKGLDYIAAHKKDVTGIASNLLDIAKTFGLAVWKTIASIITGLAKGFNSLTGNSQKSVNPLHQVATALSNIAKNKSGIQALAKTLLGLWATTKVVKFTAAVAGAFKGITALRGIKDFGALSKLSSANGLGGASKVLGSLKLLLTGPGGIVLAIAAAGLAFYEAYKHIKPFHDAVNNVAKAIGNALKQALKAVISGMQAMWKSIKPILNQIGKLFKTTWALIVKVIQVAWKAIKPIVDLLVGLMKGSFELIAKVIGGLWKGTWDTVGTALKAAWKLIKDVISSGIKVVTDVLKVGLDLLSGNWGKAWSDIKHTLGDIWNGMKKIVGDVFGGIHNVIKSVLGAIGDVWNSAWSGMKSFFGSIWDGIKNAAADGMNAVINVINGAISGINWVWEKFTGKSALHKLSPVHFEQGGIVERKMHLVMVNDGNGPDWKELYQLPNGQVGMSQQRNATGLLPEGTRVFNGKETKAIMNMAGIEHYNLGGVVGNIGKFFSGAWDKAKEVADWLAHPIQNVGKLIKSSVSGISGGIEMFSNLASGVIGKLTGSVVDWFKKELTKLQDTLGAPSGSGVQRWAGQVKDALKANGLGTSDSMVNRVLRQIQTESGGNEKARQPGADPDGDGSGPALGLMQTKMSTFLANAFPGHGNIWNGYDNMLAGLNYAKHRYGSSLSFLGQGHGYANGGLITRPIHALVGEDGPETILPLTKTSRAWQLLGQAVTNINHNLGNGDVAESKNNGTDDLGKKLDNIADLLTKLSFVLQVGDDQFYPKVAPKVKQYNDRTDRFNAYWKGGTV</sequence>
<name>A0ABW4E6F0_9LACO</name>
<comment type="caution">
    <text evidence="4">The sequence shown here is derived from an EMBL/GenBank/DDBJ whole genome shotgun (WGS) entry which is preliminary data.</text>
</comment>
<feature type="coiled-coil region" evidence="1">
    <location>
        <begin position="62"/>
        <end position="124"/>
    </location>
</feature>
<evidence type="ECO:0000313" key="4">
    <source>
        <dbReference type="EMBL" id="MFD1484693.1"/>
    </source>
</evidence>